<accession>A0A0R3SWW7</accession>
<organism evidence="3">
    <name type="scientific">Hymenolepis diminuta</name>
    <name type="common">Rat tapeworm</name>
    <dbReference type="NCBI Taxonomy" id="6216"/>
    <lineage>
        <taxon>Eukaryota</taxon>
        <taxon>Metazoa</taxon>
        <taxon>Spiralia</taxon>
        <taxon>Lophotrochozoa</taxon>
        <taxon>Platyhelminthes</taxon>
        <taxon>Cestoda</taxon>
        <taxon>Eucestoda</taxon>
        <taxon>Cyclophyllidea</taxon>
        <taxon>Hymenolepididae</taxon>
        <taxon>Hymenolepis</taxon>
    </lineage>
</organism>
<dbReference type="EMBL" id="UYSG01011564">
    <property type="protein sequence ID" value="VDL62864.1"/>
    <property type="molecule type" value="Genomic_DNA"/>
</dbReference>
<name>A0A0R3SWW7_HYMDI</name>
<protein>
    <submittedName>
        <fullName evidence="3">Secreted protein</fullName>
    </submittedName>
</protein>
<sequence>MRKAVVVLPTVVCLEYDCPASYMNFDGGRCNGNDKDESECKRTQILRRFCKKWRSGIFQYLIRHPSTIAFLCIEFNKALAVTRRLTSHAYVLA</sequence>
<evidence type="ECO:0000313" key="2">
    <source>
        <dbReference type="Proteomes" id="UP000274504"/>
    </source>
</evidence>
<proteinExistence type="predicted"/>
<dbReference type="WBParaSite" id="HDID_0001020001-mRNA-1">
    <property type="protein sequence ID" value="HDID_0001020001-mRNA-1"/>
    <property type="gene ID" value="HDID_0001020001"/>
</dbReference>
<reference evidence="3" key="1">
    <citation type="submission" date="2017-02" db="UniProtKB">
        <authorList>
            <consortium name="WormBaseParasite"/>
        </authorList>
    </citation>
    <scope>IDENTIFICATION</scope>
</reference>
<reference evidence="1 2" key="2">
    <citation type="submission" date="2018-11" db="EMBL/GenBank/DDBJ databases">
        <authorList>
            <consortium name="Pathogen Informatics"/>
        </authorList>
    </citation>
    <scope>NUCLEOTIDE SEQUENCE [LARGE SCALE GENOMIC DNA]</scope>
</reference>
<dbReference type="AlphaFoldDB" id="A0A0R3SWW7"/>
<gene>
    <name evidence="1" type="ORF">HDID_LOCUS10198</name>
</gene>
<evidence type="ECO:0000313" key="1">
    <source>
        <dbReference type="EMBL" id="VDL62864.1"/>
    </source>
</evidence>
<evidence type="ECO:0000313" key="3">
    <source>
        <dbReference type="WBParaSite" id="HDID_0001020001-mRNA-1"/>
    </source>
</evidence>
<dbReference type="Proteomes" id="UP000274504">
    <property type="component" value="Unassembled WGS sequence"/>
</dbReference>